<comment type="caution">
    <text evidence="1">The sequence shown here is derived from an EMBL/GenBank/DDBJ whole genome shotgun (WGS) entry which is preliminary data.</text>
</comment>
<reference evidence="1" key="1">
    <citation type="submission" date="2021-01" db="EMBL/GenBank/DDBJ databases">
        <authorList>
            <consortium name="Genoscope - CEA"/>
            <person name="William W."/>
        </authorList>
    </citation>
    <scope>NUCLEOTIDE SEQUENCE</scope>
</reference>
<name>A0A8S1XWR5_PAROT</name>
<dbReference type="AlphaFoldDB" id="A0A8S1XWR5"/>
<organism evidence="1 2">
    <name type="scientific">Paramecium octaurelia</name>
    <dbReference type="NCBI Taxonomy" id="43137"/>
    <lineage>
        <taxon>Eukaryota</taxon>
        <taxon>Sar</taxon>
        <taxon>Alveolata</taxon>
        <taxon>Ciliophora</taxon>
        <taxon>Intramacronucleata</taxon>
        <taxon>Oligohymenophorea</taxon>
        <taxon>Peniculida</taxon>
        <taxon>Parameciidae</taxon>
        <taxon>Paramecium</taxon>
    </lineage>
</organism>
<dbReference type="EMBL" id="CAJJDP010000136">
    <property type="protein sequence ID" value="CAD8205427.1"/>
    <property type="molecule type" value="Genomic_DNA"/>
</dbReference>
<accession>A0A8S1XWR5</accession>
<dbReference type="Proteomes" id="UP000683925">
    <property type="component" value="Unassembled WGS sequence"/>
</dbReference>
<evidence type="ECO:0000313" key="1">
    <source>
        <dbReference type="EMBL" id="CAD8205427.1"/>
    </source>
</evidence>
<evidence type="ECO:0000313" key="2">
    <source>
        <dbReference type="Proteomes" id="UP000683925"/>
    </source>
</evidence>
<protein>
    <submittedName>
        <fullName evidence="1">Uncharacterized protein</fullName>
    </submittedName>
</protein>
<proteinExistence type="predicted"/>
<gene>
    <name evidence="1" type="ORF">POCTA_138.1.T1350122</name>
</gene>
<keyword evidence="2" id="KW-1185">Reference proteome</keyword>
<sequence length="55" mass="6686">MSEFKNYQNSNIIKYDLKEDYIFIQKLIHPMGFIECVFLRLEIIKQPIIIIRTSH</sequence>